<dbReference type="InterPro" id="IPR000531">
    <property type="entry name" value="Beta-barrel_TonB"/>
</dbReference>
<protein>
    <submittedName>
        <fullName evidence="18">TonB-dependent receptor</fullName>
    </submittedName>
</protein>
<feature type="domain" description="TonB-dependent receptor plug" evidence="17">
    <location>
        <begin position="41"/>
        <end position="147"/>
    </location>
</feature>
<gene>
    <name evidence="18" type="ORF">J6I90_08705</name>
    <name evidence="19" type="ORF">J6I92_06745</name>
</gene>
<dbReference type="Pfam" id="PF00593">
    <property type="entry name" value="TonB_dep_Rec_b-barrel"/>
    <property type="match status" value="1"/>
</dbReference>
<keyword evidence="7" id="KW-0408">Iron</keyword>
<keyword evidence="10 12" id="KW-0472">Membrane</keyword>
<organism evidence="18 21">
    <name type="scientific">Pseudidiomarina terrestris</name>
    <dbReference type="NCBI Taxonomy" id="2820060"/>
    <lineage>
        <taxon>Bacteria</taxon>
        <taxon>Pseudomonadati</taxon>
        <taxon>Pseudomonadota</taxon>
        <taxon>Gammaproteobacteria</taxon>
        <taxon>Alteromonadales</taxon>
        <taxon>Idiomarinaceae</taxon>
        <taxon>Pseudidiomarina</taxon>
    </lineage>
</organism>
<keyword evidence="11 12" id="KW-0998">Cell outer membrane</keyword>
<dbReference type="RefSeq" id="WP_301774722.1">
    <property type="nucleotide sequence ID" value="NZ_JAGGJB010000004.1"/>
</dbReference>
<evidence type="ECO:0000256" key="1">
    <source>
        <dbReference type="ARBA" id="ARBA00004571"/>
    </source>
</evidence>
<dbReference type="Pfam" id="PF07715">
    <property type="entry name" value="Plug"/>
    <property type="match status" value="1"/>
</dbReference>
<feature type="signal peptide" evidence="15">
    <location>
        <begin position="1"/>
        <end position="19"/>
    </location>
</feature>
<feature type="domain" description="TonB-dependent receptor-like beta-barrel" evidence="16">
    <location>
        <begin position="221"/>
        <end position="658"/>
    </location>
</feature>
<evidence type="ECO:0000313" key="18">
    <source>
        <dbReference type="EMBL" id="MDN7124962.1"/>
    </source>
</evidence>
<evidence type="ECO:0000313" key="19">
    <source>
        <dbReference type="EMBL" id="MDN7129563.1"/>
    </source>
</evidence>
<evidence type="ECO:0000259" key="16">
    <source>
        <dbReference type="Pfam" id="PF00593"/>
    </source>
</evidence>
<dbReference type="EMBL" id="JAGGJB010000004">
    <property type="protein sequence ID" value="MDN7124962.1"/>
    <property type="molecule type" value="Genomic_DNA"/>
</dbReference>
<evidence type="ECO:0000313" key="20">
    <source>
        <dbReference type="Proteomes" id="UP001169491"/>
    </source>
</evidence>
<dbReference type="Proteomes" id="UP001169491">
    <property type="component" value="Unassembled WGS sequence"/>
</dbReference>
<evidence type="ECO:0000256" key="6">
    <source>
        <dbReference type="ARBA" id="ARBA00022729"/>
    </source>
</evidence>
<evidence type="ECO:0000256" key="11">
    <source>
        <dbReference type="ARBA" id="ARBA00023237"/>
    </source>
</evidence>
<evidence type="ECO:0000256" key="13">
    <source>
        <dbReference type="PROSITE-ProRule" id="PRU10144"/>
    </source>
</evidence>
<comment type="caution">
    <text evidence="18">The sequence shown here is derived from an EMBL/GenBank/DDBJ whole genome shotgun (WGS) entry which is preliminary data.</text>
</comment>
<dbReference type="InterPro" id="IPR039426">
    <property type="entry name" value="TonB-dep_rcpt-like"/>
</dbReference>
<dbReference type="PROSITE" id="PS52016">
    <property type="entry name" value="TONB_DEPENDENT_REC_3"/>
    <property type="match status" value="1"/>
</dbReference>
<keyword evidence="2 12" id="KW-0813">Transport</keyword>
<evidence type="ECO:0000313" key="21">
    <source>
        <dbReference type="Proteomes" id="UP001169492"/>
    </source>
</evidence>
<proteinExistence type="inferred from homology"/>
<dbReference type="PANTHER" id="PTHR32552:SF81">
    <property type="entry name" value="TONB-DEPENDENT OUTER MEMBRANE RECEPTOR"/>
    <property type="match status" value="1"/>
</dbReference>
<keyword evidence="18" id="KW-0675">Receptor</keyword>
<evidence type="ECO:0000256" key="9">
    <source>
        <dbReference type="ARBA" id="ARBA00023077"/>
    </source>
</evidence>
<keyword evidence="8" id="KW-0406">Ion transport</keyword>
<evidence type="ECO:0000256" key="10">
    <source>
        <dbReference type="ARBA" id="ARBA00023136"/>
    </source>
</evidence>
<dbReference type="EMBL" id="JAGGJC010000002">
    <property type="protein sequence ID" value="MDN7129563.1"/>
    <property type="molecule type" value="Genomic_DNA"/>
</dbReference>
<dbReference type="SUPFAM" id="SSF56935">
    <property type="entry name" value="Porins"/>
    <property type="match status" value="1"/>
</dbReference>
<dbReference type="InterPro" id="IPR036942">
    <property type="entry name" value="Beta-barrel_TonB_sf"/>
</dbReference>
<comment type="similarity">
    <text evidence="12 14">Belongs to the TonB-dependent receptor family.</text>
</comment>
<evidence type="ECO:0000259" key="17">
    <source>
        <dbReference type="Pfam" id="PF07715"/>
    </source>
</evidence>
<dbReference type="PANTHER" id="PTHR32552">
    <property type="entry name" value="FERRICHROME IRON RECEPTOR-RELATED"/>
    <property type="match status" value="1"/>
</dbReference>
<reference evidence="20 21" key="1">
    <citation type="submission" date="2021-03" db="EMBL/GenBank/DDBJ databases">
        <title>Pseudidiomarina terrestris, a new bacterium isolated from saline soil.</title>
        <authorList>
            <person name="Galisteo C."/>
            <person name="De La Haba R."/>
            <person name="Sanchez-Porro C."/>
            <person name="Ventosa A."/>
        </authorList>
    </citation>
    <scope>NUCLEOTIDE SEQUENCE [LARGE SCALE GENOMIC DNA]</scope>
    <source>
        <strain evidence="18 21">1APP75-32.1</strain>
        <strain evidence="20">1APR75-15</strain>
        <strain evidence="19">1ASR75-15</strain>
    </source>
</reference>
<evidence type="ECO:0000256" key="7">
    <source>
        <dbReference type="ARBA" id="ARBA00023004"/>
    </source>
</evidence>
<dbReference type="GO" id="GO:0006826">
    <property type="term" value="P:iron ion transport"/>
    <property type="evidence" value="ECO:0007669"/>
    <property type="project" value="UniProtKB-KW"/>
</dbReference>
<dbReference type="GO" id="GO:0009279">
    <property type="term" value="C:cell outer membrane"/>
    <property type="evidence" value="ECO:0007669"/>
    <property type="project" value="UniProtKB-SubCell"/>
</dbReference>
<keyword evidence="5 12" id="KW-0812">Transmembrane</keyword>
<comment type="subcellular location">
    <subcellularLocation>
        <location evidence="1 12">Cell outer membrane</location>
        <topology evidence="1 12">Multi-pass membrane protein</topology>
    </subcellularLocation>
</comment>
<dbReference type="InterPro" id="IPR012910">
    <property type="entry name" value="Plug_dom"/>
</dbReference>
<accession>A0AAW7QZS0</accession>
<evidence type="ECO:0000256" key="8">
    <source>
        <dbReference type="ARBA" id="ARBA00023065"/>
    </source>
</evidence>
<dbReference type="PROSITE" id="PS01156">
    <property type="entry name" value="TONB_DEPENDENT_REC_2"/>
    <property type="match status" value="1"/>
</dbReference>
<evidence type="ECO:0000256" key="12">
    <source>
        <dbReference type="PROSITE-ProRule" id="PRU01360"/>
    </source>
</evidence>
<keyword evidence="3 12" id="KW-1134">Transmembrane beta strand</keyword>
<evidence type="ECO:0000256" key="14">
    <source>
        <dbReference type="RuleBase" id="RU003357"/>
    </source>
</evidence>
<sequence length="700" mass="78864">MFRKSYLVLALIASSPAFAQSDNEEAVERITIQGEFRRMTVQEAPTSVTALVADRLDQRNALHLETALNALANVNFSGGSSRARFIQIRGVGERSQFVDPIQPSVGLLVDGINYSGLAQAAQLFDISQVEVYRGPQSGRFGADAMAGMLVMESTQPTRDTEGVWQLGAANYNAMQGGFAVGGSLGAVGRARLSVFQQRDDGFITNNYLERDDTNDRSERNIRFNLFTDLGSSWQLRTTIHDLHQDNGYDAFSLDNSRQTLSDEPGEDDLDSTAARFALSYAGRLANLELSFTHLDADSVYSYDEDWTFVGIAPGWEYSSFDAYRRDRTDQTLEARWVSARPLALLGGETDWVAGLYHYQRDEELVRDFFNWDSYQQDQFFSTYESRHLAAYGELAQNFTQAWRLTAGARVERYDNPYQDSNGVQAEPEDTMWGGRLSLSYLPATDHLWYATLARGYKAGGVNGEALGKVQDTELTELRDYLLARATFAPELLTSFEVGHKRVNADDTFSMQVAVFMHQRDDVQLKGWVNRDQSFVGYLQNAAQGNAYGAELEFNYRPVDQLELFTSVGLLETEIEGFVTEDGVDMSGRDQAHAPNYQYNVGARYAWSKQLSGVIEVDGKDGFFYSDSHMSRADAMAVLHASLKWQAEDWQVTLWARNLTDQDYGIRGFYFGNDPRLEYVPQTYEQYGEPRRVGVTFKYSF</sequence>
<evidence type="ECO:0000256" key="3">
    <source>
        <dbReference type="ARBA" id="ARBA00022452"/>
    </source>
</evidence>
<dbReference type="Gene3D" id="2.40.170.20">
    <property type="entry name" value="TonB-dependent receptor, beta-barrel domain"/>
    <property type="match status" value="1"/>
</dbReference>
<keyword evidence="9 14" id="KW-0798">TonB box</keyword>
<keyword evidence="20" id="KW-1185">Reference proteome</keyword>
<evidence type="ECO:0000256" key="2">
    <source>
        <dbReference type="ARBA" id="ARBA00022448"/>
    </source>
</evidence>
<dbReference type="Proteomes" id="UP001169492">
    <property type="component" value="Unassembled WGS sequence"/>
</dbReference>
<dbReference type="AlphaFoldDB" id="A0AAW7QZS0"/>
<evidence type="ECO:0000256" key="15">
    <source>
        <dbReference type="SAM" id="SignalP"/>
    </source>
</evidence>
<name>A0AAW7QZS0_9GAMM</name>
<keyword evidence="6 15" id="KW-0732">Signal</keyword>
<feature type="chain" id="PRO_5043476823" evidence="15">
    <location>
        <begin position="20"/>
        <end position="700"/>
    </location>
</feature>
<evidence type="ECO:0000256" key="5">
    <source>
        <dbReference type="ARBA" id="ARBA00022692"/>
    </source>
</evidence>
<feature type="short sequence motif" description="TonB C-terminal box" evidence="13">
    <location>
        <begin position="683"/>
        <end position="700"/>
    </location>
</feature>
<dbReference type="InterPro" id="IPR010917">
    <property type="entry name" value="TonB_rcpt_CS"/>
</dbReference>
<keyword evidence="4" id="KW-0410">Iron transport</keyword>
<evidence type="ECO:0000256" key="4">
    <source>
        <dbReference type="ARBA" id="ARBA00022496"/>
    </source>
</evidence>